<reference evidence="1" key="1">
    <citation type="submission" date="2013-05" db="EMBL/GenBank/DDBJ databases">
        <authorList>
            <person name="Yim A.K.Y."/>
            <person name="Chan T.F."/>
            <person name="Ji K.M."/>
            <person name="Liu X.Y."/>
            <person name="Zhou J.W."/>
            <person name="Li R.Q."/>
            <person name="Yang K.Y."/>
            <person name="Li J."/>
            <person name="Li M."/>
            <person name="Law P.T.W."/>
            <person name="Wu Y.L."/>
            <person name="Cai Z.L."/>
            <person name="Qin H."/>
            <person name="Bao Y."/>
            <person name="Leung R.K.K."/>
            <person name="Ng P.K.S."/>
            <person name="Zou J."/>
            <person name="Zhong X.J."/>
            <person name="Ran P.X."/>
            <person name="Zhong N.S."/>
            <person name="Liu Z.G."/>
            <person name="Tsui S.K.W."/>
        </authorList>
    </citation>
    <scope>NUCLEOTIDE SEQUENCE</scope>
    <source>
        <strain evidence="1">Derf</strain>
        <tissue evidence="1">Whole organism</tissue>
    </source>
</reference>
<protein>
    <submittedName>
        <fullName evidence="1">Uncharacterized protein</fullName>
    </submittedName>
</protein>
<dbReference type="AlphaFoldDB" id="A0A922IEF6"/>
<reference evidence="1" key="2">
    <citation type="journal article" date="2022" name="Res Sq">
        <title>Comparative Genomics Reveals Insights into the Divergent Evolution of Astigmatic Mites and Household Pest Adaptations.</title>
        <authorList>
            <person name="Xiong Q."/>
            <person name="Wan A.T.-Y."/>
            <person name="Liu X.-Y."/>
            <person name="Fung C.S.-H."/>
            <person name="Xiao X."/>
            <person name="Malainual N."/>
            <person name="Hou J."/>
            <person name="Wang L."/>
            <person name="Wang M."/>
            <person name="Yang K."/>
            <person name="Cui Y."/>
            <person name="Leung E."/>
            <person name="Nong W."/>
            <person name="Shin S.-K."/>
            <person name="Au S."/>
            <person name="Jeong K.Y."/>
            <person name="Chew F.T."/>
            <person name="Hui J."/>
            <person name="Leung T.F."/>
            <person name="Tungtrongchitr A."/>
            <person name="Zhong N."/>
            <person name="Liu Z."/>
            <person name="Tsui S."/>
        </authorList>
    </citation>
    <scope>NUCLEOTIDE SEQUENCE</scope>
    <source>
        <strain evidence="1">Derf</strain>
        <tissue evidence="1">Whole organism</tissue>
    </source>
</reference>
<proteinExistence type="predicted"/>
<dbReference type="EMBL" id="ASGP02000001">
    <property type="protein sequence ID" value="KAH9529393.1"/>
    <property type="molecule type" value="Genomic_DNA"/>
</dbReference>
<dbReference type="Proteomes" id="UP000790347">
    <property type="component" value="Unassembled WGS sequence"/>
</dbReference>
<organism evidence="1 2">
    <name type="scientific">Dermatophagoides farinae</name>
    <name type="common">American house dust mite</name>
    <dbReference type="NCBI Taxonomy" id="6954"/>
    <lineage>
        <taxon>Eukaryota</taxon>
        <taxon>Metazoa</taxon>
        <taxon>Ecdysozoa</taxon>
        <taxon>Arthropoda</taxon>
        <taxon>Chelicerata</taxon>
        <taxon>Arachnida</taxon>
        <taxon>Acari</taxon>
        <taxon>Acariformes</taxon>
        <taxon>Sarcoptiformes</taxon>
        <taxon>Astigmata</taxon>
        <taxon>Psoroptidia</taxon>
        <taxon>Analgoidea</taxon>
        <taxon>Pyroglyphidae</taxon>
        <taxon>Dermatophagoidinae</taxon>
        <taxon>Dermatophagoides</taxon>
    </lineage>
</organism>
<evidence type="ECO:0000313" key="1">
    <source>
        <dbReference type="EMBL" id="KAH9529393.1"/>
    </source>
</evidence>
<evidence type="ECO:0000313" key="2">
    <source>
        <dbReference type="Proteomes" id="UP000790347"/>
    </source>
</evidence>
<keyword evidence="2" id="KW-1185">Reference proteome</keyword>
<gene>
    <name evidence="1" type="ORF">DERF_003280</name>
</gene>
<comment type="caution">
    <text evidence="1">The sequence shown here is derived from an EMBL/GenBank/DDBJ whole genome shotgun (WGS) entry which is preliminary data.</text>
</comment>
<name>A0A922IEF6_DERFA</name>
<accession>A0A922IEF6</accession>
<sequence>MTKYDRNNIKYYKKANTWEACCWCKRQTKEGSTTFTLHKRRINPDVQQVKVVVILEFSHFVFVSFTIKYQKIVNCEYIEKENTTMKIG</sequence>